<evidence type="ECO:0000313" key="2">
    <source>
        <dbReference type="Proteomes" id="UP000613840"/>
    </source>
</evidence>
<dbReference type="EMBL" id="BMMZ01000006">
    <property type="protein sequence ID" value="GGL68452.1"/>
    <property type="molecule type" value="Genomic_DNA"/>
</dbReference>
<sequence length="76" mass="8589">MLNRADPEGLLSIGAPADEYESEADDLARRLRDGRVVSPGLFREVWELWFGPDSSYLWDTAHSRVDELAAEVEALR</sequence>
<name>A0A917W4T5_9ACTN</name>
<reference evidence="1" key="2">
    <citation type="submission" date="2020-09" db="EMBL/GenBank/DDBJ databases">
        <authorList>
            <person name="Sun Q."/>
            <person name="Zhou Y."/>
        </authorList>
    </citation>
    <scope>NUCLEOTIDE SEQUENCE</scope>
    <source>
        <strain evidence="1">CGMCC 4.7306</strain>
    </source>
</reference>
<dbReference type="AlphaFoldDB" id="A0A917W4T5"/>
<evidence type="ECO:0000313" key="1">
    <source>
        <dbReference type="EMBL" id="GGL68452.1"/>
    </source>
</evidence>
<accession>A0A917W4T5</accession>
<gene>
    <name evidence="1" type="ORF">GCM10011575_28860</name>
</gene>
<comment type="caution">
    <text evidence="1">The sequence shown here is derived from an EMBL/GenBank/DDBJ whole genome shotgun (WGS) entry which is preliminary data.</text>
</comment>
<protein>
    <submittedName>
        <fullName evidence="1">Uncharacterized protein</fullName>
    </submittedName>
</protein>
<organism evidence="1 2">
    <name type="scientific">Microlunatus endophyticus</name>
    <dbReference type="NCBI Taxonomy" id="1716077"/>
    <lineage>
        <taxon>Bacteria</taxon>
        <taxon>Bacillati</taxon>
        <taxon>Actinomycetota</taxon>
        <taxon>Actinomycetes</taxon>
        <taxon>Propionibacteriales</taxon>
        <taxon>Propionibacteriaceae</taxon>
        <taxon>Microlunatus</taxon>
    </lineage>
</organism>
<reference evidence="1" key="1">
    <citation type="journal article" date="2014" name="Int. J. Syst. Evol. Microbiol.">
        <title>Complete genome sequence of Corynebacterium casei LMG S-19264T (=DSM 44701T), isolated from a smear-ripened cheese.</title>
        <authorList>
            <consortium name="US DOE Joint Genome Institute (JGI-PGF)"/>
            <person name="Walter F."/>
            <person name="Albersmeier A."/>
            <person name="Kalinowski J."/>
            <person name="Ruckert C."/>
        </authorList>
    </citation>
    <scope>NUCLEOTIDE SEQUENCE</scope>
    <source>
        <strain evidence="1">CGMCC 4.7306</strain>
    </source>
</reference>
<proteinExistence type="predicted"/>
<dbReference type="Proteomes" id="UP000613840">
    <property type="component" value="Unassembled WGS sequence"/>
</dbReference>
<keyword evidence="2" id="KW-1185">Reference proteome</keyword>